<dbReference type="AlphaFoldDB" id="A0A8K0DIZ4"/>
<protein>
    <submittedName>
        <fullName evidence="2">Uncharacterized protein</fullName>
    </submittedName>
</protein>
<keyword evidence="3" id="KW-1185">Reference proteome</keyword>
<gene>
    <name evidence="2" type="ORF">ILUMI_01109</name>
</gene>
<feature type="region of interest" description="Disordered" evidence="1">
    <location>
        <begin position="1"/>
        <end position="32"/>
    </location>
</feature>
<dbReference type="EMBL" id="VTPC01000608">
    <property type="protein sequence ID" value="KAF2905066.1"/>
    <property type="molecule type" value="Genomic_DNA"/>
</dbReference>
<comment type="caution">
    <text evidence="2">The sequence shown here is derived from an EMBL/GenBank/DDBJ whole genome shotgun (WGS) entry which is preliminary data.</text>
</comment>
<evidence type="ECO:0000256" key="1">
    <source>
        <dbReference type="SAM" id="MobiDB-lite"/>
    </source>
</evidence>
<evidence type="ECO:0000313" key="2">
    <source>
        <dbReference type="EMBL" id="KAF2905066.1"/>
    </source>
</evidence>
<feature type="compositionally biased region" description="Basic and acidic residues" evidence="1">
    <location>
        <begin position="13"/>
        <end position="32"/>
    </location>
</feature>
<evidence type="ECO:0000313" key="3">
    <source>
        <dbReference type="Proteomes" id="UP000801492"/>
    </source>
</evidence>
<name>A0A8K0DIZ4_IGNLU</name>
<proteinExistence type="predicted"/>
<reference evidence="2" key="1">
    <citation type="submission" date="2019-08" db="EMBL/GenBank/DDBJ databases">
        <title>The genome of the North American firefly Photinus pyralis.</title>
        <authorList>
            <consortium name="Photinus pyralis genome working group"/>
            <person name="Fallon T.R."/>
            <person name="Sander Lower S.E."/>
            <person name="Weng J.-K."/>
        </authorList>
    </citation>
    <scope>NUCLEOTIDE SEQUENCE</scope>
    <source>
        <strain evidence="2">TRF0915ILg1</strain>
        <tissue evidence="2">Whole body</tissue>
    </source>
</reference>
<sequence>MLEEISYSVHTVDNGHHPQKAAEGREKKGMNKKLDIGERANRTGTIKTYMIKNQAKEGNRVTPEKETRREIDIKLVRRQDVKNSIEEFMNKELEKNAPITASYRIGNKEERKLVIVEMEKWKDKHKIRERKHKLGVQKVFIKSELTDSGNKIQFRLGEIARSEKEQGILSKAWYKEKKSDPQQENIRILEAAANILLGDIRSQVYNNTVFSPPDNFLDDCNP</sequence>
<organism evidence="2 3">
    <name type="scientific">Ignelater luminosus</name>
    <name type="common">Cucubano</name>
    <name type="synonym">Pyrophorus luminosus</name>
    <dbReference type="NCBI Taxonomy" id="2038154"/>
    <lineage>
        <taxon>Eukaryota</taxon>
        <taxon>Metazoa</taxon>
        <taxon>Ecdysozoa</taxon>
        <taxon>Arthropoda</taxon>
        <taxon>Hexapoda</taxon>
        <taxon>Insecta</taxon>
        <taxon>Pterygota</taxon>
        <taxon>Neoptera</taxon>
        <taxon>Endopterygota</taxon>
        <taxon>Coleoptera</taxon>
        <taxon>Polyphaga</taxon>
        <taxon>Elateriformia</taxon>
        <taxon>Elateroidea</taxon>
        <taxon>Elateridae</taxon>
        <taxon>Agrypninae</taxon>
        <taxon>Pyrophorini</taxon>
        <taxon>Ignelater</taxon>
    </lineage>
</organism>
<dbReference type="Proteomes" id="UP000801492">
    <property type="component" value="Unassembled WGS sequence"/>
</dbReference>
<dbReference type="OrthoDB" id="6771447at2759"/>
<accession>A0A8K0DIZ4</accession>